<sequence>MYSYDLLSNRFVRQDVVVYDTMTTDTTDKATAISTAATGAVVFEILWKWFNTALDVDVVDIVADIC</sequence>
<dbReference type="AlphaFoldDB" id="A0AA36AH69"/>
<dbReference type="EMBL" id="OX597814">
    <property type="protein sequence ID" value="CAI9716115.1"/>
    <property type="molecule type" value="Genomic_DNA"/>
</dbReference>
<gene>
    <name evidence="1" type="ORF">OCTVUL_1B001132</name>
</gene>
<name>A0AA36AH69_OCTVU</name>
<reference evidence="1" key="1">
    <citation type="submission" date="2023-08" db="EMBL/GenBank/DDBJ databases">
        <authorList>
            <person name="Alioto T."/>
            <person name="Alioto T."/>
            <person name="Gomez Garrido J."/>
        </authorList>
    </citation>
    <scope>NUCLEOTIDE SEQUENCE</scope>
</reference>
<organism evidence="1 2">
    <name type="scientific">Octopus vulgaris</name>
    <name type="common">Common octopus</name>
    <dbReference type="NCBI Taxonomy" id="6645"/>
    <lineage>
        <taxon>Eukaryota</taxon>
        <taxon>Metazoa</taxon>
        <taxon>Spiralia</taxon>
        <taxon>Lophotrochozoa</taxon>
        <taxon>Mollusca</taxon>
        <taxon>Cephalopoda</taxon>
        <taxon>Coleoidea</taxon>
        <taxon>Octopodiformes</taxon>
        <taxon>Octopoda</taxon>
        <taxon>Incirrata</taxon>
        <taxon>Octopodidae</taxon>
        <taxon>Octopus</taxon>
    </lineage>
</organism>
<protein>
    <submittedName>
        <fullName evidence="1">Uncharacterized protein</fullName>
    </submittedName>
</protein>
<proteinExistence type="predicted"/>
<accession>A0AA36AH69</accession>
<keyword evidence="2" id="KW-1185">Reference proteome</keyword>
<evidence type="ECO:0000313" key="1">
    <source>
        <dbReference type="EMBL" id="CAI9716115.1"/>
    </source>
</evidence>
<evidence type="ECO:0000313" key="2">
    <source>
        <dbReference type="Proteomes" id="UP001162480"/>
    </source>
</evidence>
<dbReference type="Proteomes" id="UP001162480">
    <property type="component" value="Chromosome 1"/>
</dbReference>